<dbReference type="SUPFAM" id="SSF56801">
    <property type="entry name" value="Acetyl-CoA synthetase-like"/>
    <property type="match status" value="1"/>
</dbReference>
<gene>
    <name evidence="1" type="ORF">ACFPIJ_13490</name>
</gene>
<organism evidence="1 2">
    <name type="scientific">Dactylosporangium cerinum</name>
    <dbReference type="NCBI Taxonomy" id="1434730"/>
    <lineage>
        <taxon>Bacteria</taxon>
        <taxon>Bacillati</taxon>
        <taxon>Actinomycetota</taxon>
        <taxon>Actinomycetes</taxon>
        <taxon>Micromonosporales</taxon>
        <taxon>Micromonosporaceae</taxon>
        <taxon>Dactylosporangium</taxon>
    </lineage>
</organism>
<evidence type="ECO:0000313" key="1">
    <source>
        <dbReference type="EMBL" id="MFC4998846.1"/>
    </source>
</evidence>
<dbReference type="Gene3D" id="3.40.50.12780">
    <property type="entry name" value="N-terminal domain of ligase-like"/>
    <property type="match status" value="2"/>
</dbReference>
<evidence type="ECO:0000313" key="2">
    <source>
        <dbReference type="Proteomes" id="UP001595912"/>
    </source>
</evidence>
<keyword evidence="2" id="KW-1185">Reference proteome</keyword>
<dbReference type="EMBL" id="JBHSIU010000013">
    <property type="protein sequence ID" value="MFC4998846.1"/>
    <property type="molecule type" value="Genomic_DNA"/>
</dbReference>
<proteinExistence type="predicted"/>
<accession>A0ABV9VW35</accession>
<dbReference type="Proteomes" id="UP001595912">
    <property type="component" value="Unassembled WGS sequence"/>
</dbReference>
<reference evidence="2" key="1">
    <citation type="journal article" date="2019" name="Int. J. Syst. Evol. Microbiol.">
        <title>The Global Catalogue of Microorganisms (GCM) 10K type strain sequencing project: providing services to taxonomists for standard genome sequencing and annotation.</title>
        <authorList>
            <consortium name="The Broad Institute Genomics Platform"/>
            <consortium name="The Broad Institute Genome Sequencing Center for Infectious Disease"/>
            <person name="Wu L."/>
            <person name="Ma J."/>
        </authorList>
    </citation>
    <scope>NUCLEOTIDE SEQUENCE [LARGE SCALE GENOMIC DNA]</scope>
    <source>
        <strain evidence="2">CGMCC 4.7152</strain>
    </source>
</reference>
<dbReference type="InterPro" id="IPR042099">
    <property type="entry name" value="ANL_N_sf"/>
</dbReference>
<dbReference type="RefSeq" id="WP_380115096.1">
    <property type="nucleotide sequence ID" value="NZ_JBHSIU010000013.1"/>
</dbReference>
<protein>
    <submittedName>
        <fullName evidence="1">Uncharacterized protein</fullName>
    </submittedName>
</protein>
<sequence>MTSDTDAAAPASATVRDIIARFHHLAATQPDRVAVIDRHRSTTFADLWQLAYQDAARRPADQTIVPVVARPDAATIAAALGVWLTGGIPLPVATTVRLKTLNAAVQQASSVTHTCRPWRAQLHAELGARHISVTGGVPPTDPRLGDAIGLTGGGTALITSPLYAAAIFEAAVRQLLACGTIVLRHEFEPEDWLATAVETGADWAVLAAGQLVALIRHQEAVAGWLPVATQALRRIVVPAAVPAVNAGYLAALTTQAGAAVTAWYHAPTYDGALSRAGGPPNVLTPLPGIHLRTVDPSGQPTPRGVAGLIEASTSRGATNHRADLPCTTAGAWRTAGDIGTLDPDGNLTLRRLDPARHYLDPGGARVTVAALRETLDAHPDITAHTIHVVPDGDGQRRARVQIWAHTTLTPAAVARHCADRGTATSAAHITVNDARSGEPATADPR</sequence>
<comment type="caution">
    <text evidence="1">The sequence shown here is derived from an EMBL/GenBank/DDBJ whole genome shotgun (WGS) entry which is preliminary data.</text>
</comment>
<name>A0ABV9VW35_9ACTN</name>